<dbReference type="Proteomes" id="UP000198598">
    <property type="component" value="Unassembled WGS sequence"/>
</dbReference>
<dbReference type="CDD" id="cd16027">
    <property type="entry name" value="SGSH"/>
    <property type="match status" value="1"/>
</dbReference>
<feature type="domain" description="Sulfatase N-terminal" evidence="3">
    <location>
        <begin position="29"/>
        <end position="298"/>
    </location>
</feature>
<dbReference type="PROSITE" id="PS00523">
    <property type="entry name" value="SULFATASE_1"/>
    <property type="match status" value="1"/>
</dbReference>
<dbReference type="AlphaFoldDB" id="A0A1I1XUT9"/>
<dbReference type="OrthoDB" id="9789742at2"/>
<dbReference type="InterPro" id="IPR052701">
    <property type="entry name" value="GAG_Ulvan_Degrading_Sulfatases"/>
</dbReference>
<sequence>MKFLYRLIGSILLAAFGLFAFKQETAVRPNILFILADDWSYPYASIYGDRTIKTPNLDKLAQHGTVFTNAYCASPSCTPSRAAMLTGRYPHNLGEGVNLCGKLEHSIPTYVQILQKEGYSVAFDRKGWAPGDFRKMGYTQNPAGDSARFEPFIDKLPKGKPFFFWFGTNDPHRPFDPGDGKKSGIDPQKIHLPAFLPDVPEIRGDVADYLSEVERFDREIGELLATLKSAGQLENTIIVVASDNGMPFPHAKANLYDYGTRVPLVISQFSGKESQPKRNDSFVNLIDLMPTFLDWADVKQRPEVDGLSLVPILTGRKTVHRSEVFLERERHCLCRAELDYGAGYPMRAIRTKDYLYIRNFRPNRVPAGDESIPNTPSVFGDVDGGPTKVYMMDHRNDALVKLLFALGFAKRPAEELYILKNDPYNLHNQAGVSTYAGVKKALRQRLDNWMRQENDPRQNGGGDQIDNYQATTRAWITRTGIVFLDE</sequence>
<dbReference type="RefSeq" id="WP_093830402.1">
    <property type="nucleotide sequence ID" value="NZ_FOLQ01000010.1"/>
</dbReference>
<reference evidence="4 5" key="1">
    <citation type="submission" date="2016-10" db="EMBL/GenBank/DDBJ databases">
        <authorList>
            <person name="de Groot N.N."/>
        </authorList>
    </citation>
    <scope>NUCLEOTIDE SEQUENCE [LARGE SCALE GENOMIC DNA]</scope>
    <source>
        <strain evidence="4 5">DSM 26130</strain>
    </source>
</reference>
<dbReference type="GO" id="GO:0016787">
    <property type="term" value="F:hydrolase activity"/>
    <property type="evidence" value="ECO:0007669"/>
    <property type="project" value="UniProtKB-KW"/>
</dbReference>
<name>A0A1I1XUT9_9BACT</name>
<dbReference type="PANTHER" id="PTHR43751:SF1">
    <property type="entry name" value="SULFATASE ATSG-RELATED"/>
    <property type="match status" value="1"/>
</dbReference>
<dbReference type="Gene3D" id="3.40.720.10">
    <property type="entry name" value="Alkaline Phosphatase, subunit A"/>
    <property type="match status" value="1"/>
</dbReference>
<evidence type="ECO:0000313" key="4">
    <source>
        <dbReference type="EMBL" id="SFE11062.1"/>
    </source>
</evidence>
<dbReference type="STRING" id="662367.SAMN05216167_110127"/>
<keyword evidence="2" id="KW-0378">Hydrolase</keyword>
<evidence type="ECO:0000256" key="1">
    <source>
        <dbReference type="ARBA" id="ARBA00008779"/>
    </source>
</evidence>
<dbReference type="InterPro" id="IPR017850">
    <property type="entry name" value="Alkaline_phosphatase_core_sf"/>
</dbReference>
<evidence type="ECO:0000313" key="5">
    <source>
        <dbReference type="Proteomes" id="UP000198598"/>
    </source>
</evidence>
<organism evidence="4 5">
    <name type="scientific">Spirosoma endophyticum</name>
    <dbReference type="NCBI Taxonomy" id="662367"/>
    <lineage>
        <taxon>Bacteria</taxon>
        <taxon>Pseudomonadati</taxon>
        <taxon>Bacteroidota</taxon>
        <taxon>Cytophagia</taxon>
        <taxon>Cytophagales</taxon>
        <taxon>Cytophagaceae</taxon>
        <taxon>Spirosoma</taxon>
    </lineage>
</organism>
<protein>
    <submittedName>
        <fullName evidence="4">Arylsulfatase A</fullName>
    </submittedName>
</protein>
<evidence type="ECO:0000259" key="3">
    <source>
        <dbReference type="Pfam" id="PF00884"/>
    </source>
</evidence>
<dbReference type="InterPro" id="IPR024607">
    <property type="entry name" value="Sulfatase_CS"/>
</dbReference>
<dbReference type="Pfam" id="PF00884">
    <property type="entry name" value="Sulfatase"/>
    <property type="match status" value="1"/>
</dbReference>
<gene>
    <name evidence="4" type="ORF">SAMN05216167_110127</name>
</gene>
<proteinExistence type="inferred from homology"/>
<dbReference type="SUPFAM" id="SSF53649">
    <property type="entry name" value="Alkaline phosphatase-like"/>
    <property type="match status" value="1"/>
</dbReference>
<evidence type="ECO:0000256" key="2">
    <source>
        <dbReference type="ARBA" id="ARBA00022801"/>
    </source>
</evidence>
<dbReference type="PANTHER" id="PTHR43751">
    <property type="entry name" value="SULFATASE"/>
    <property type="match status" value="1"/>
</dbReference>
<dbReference type="EMBL" id="FOLQ01000010">
    <property type="protein sequence ID" value="SFE11062.1"/>
    <property type="molecule type" value="Genomic_DNA"/>
</dbReference>
<accession>A0A1I1XUT9</accession>
<keyword evidence="5" id="KW-1185">Reference proteome</keyword>
<comment type="similarity">
    <text evidence="1">Belongs to the sulfatase family.</text>
</comment>
<dbReference type="InterPro" id="IPR000917">
    <property type="entry name" value="Sulfatase_N"/>
</dbReference>